<dbReference type="InterPro" id="IPR025157">
    <property type="entry name" value="Hemagglutinin_rpt"/>
</dbReference>
<dbReference type="EMBL" id="CP082904">
    <property type="protein sequence ID" value="UQY43729.1"/>
    <property type="molecule type" value="Genomic_DNA"/>
</dbReference>
<dbReference type="Proteomes" id="UP001056635">
    <property type="component" value="Chromosome"/>
</dbReference>
<feature type="compositionally biased region" description="Polar residues" evidence="2">
    <location>
        <begin position="423"/>
        <end position="438"/>
    </location>
</feature>
<dbReference type="Pfam" id="PF13332">
    <property type="entry name" value="Fil_haemagg_2"/>
    <property type="match status" value="2"/>
</dbReference>
<feature type="compositionally biased region" description="Low complexity" evidence="2">
    <location>
        <begin position="1267"/>
        <end position="1276"/>
    </location>
</feature>
<reference evidence="3" key="1">
    <citation type="submission" date="2021-09" db="EMBL/GenBank/DDBJ databases">
        <title>First case of bloodstream infection caused by Mixta hanseatica sp. nov., a member of the Erwiniaceae family.</title>
        <authorList>
            <person name="Both A."/>
            <person name="Huang J."/>
            <person name="Wenzel P."/>
            <person name="Aepfelbacher M."/>
            <person name="Rohde H."/>
            <person name="Christner M."/>
            <person name="Hentschke M."/>
        </authorList>
    </citation>
    <scope>NUCLEOTIDE SEQUENCE</scope>
    <source>
        <strain evidence="3">X22927</strain>
    </source>
</reference>
<evidence type="ECO:0000256" key="2">
    <source>
        <dbReference type="SAM" id="MobiDB-lite"/>
    </source>
</evidence>
<gene>
    <name evidence="3" type="ORF">K6958_18010</name>
</gene>
<accession>A0ABY4RBL6</accession>
<feature type="region of interest" description="Disordered" evidence="2">
    <location>
        <begin position="423"/>
        <end position="470"/>
    </location>
</feature>
<evidence type="ECO:0000313" key="4">
    <source>
        <dbReference type="Proteomes" id="UP001056635"/>
    </source>
</evidence>
<feature type="compositionally biased region" description="Low complexity" evidence="2">
    <location>
        <begin position="1217"/>
        <end position="1228"/>
    </location>
</feature>
<feature type="compositionally biased region" description="Polar residues" evidence="2">
    <location>
        <begin position="1202"/>
        <end position="1213"/>
    </location>
</feature>
<dbReference type="RefSeq" id="WP_249892392.1">
    <property type="nucleotide sequence ID" value="NZ_CP082904.1"/>
</dbReference>
<feature type="compositionally biased region" description="Low complexity" evidence="2">
    <location>
        <begin position="460"/>
        <end position="470"/>
    </location>
</feature>
<keyword evidence="4" id="KW-1185">Reference proteome</keyword>
<keyword evidence="1" id="KW-0800">Toxin</keyword>
<name>A0ABY4RBL6_9GAMM</name>
<evidence type="ECO:0000313" key="3">
    <source>
        <dbReference type="EMBL" id="UQY43729.1"/>
    </source>
</evidence>
<feature type="compositionally biased region" description="Polar residues" evidence="2">
    <location>
        <begin position="993"/>
        <end position="1007"/>
    </location>
</feature>
<protein>
    <submittedName>
        <fullName evidence="3">Hemagglutinin repeat-containing protein</fullName>
    </submittedName>
</protein>
<proteinExistence type="predicted"/>
<feature type="compositionally biased region" description="Polar residues" evidence="2">
    <location>
        <begin position="1124"/>
        <end position="1140"/>
    </location>
</feature>
<feature type="compositionally biased region" description="Low complexity" evidence="2">
    <location>
        <begin position="1086"/>
        <end position="1098"/>
    </location>
</feature>
<feature type="region of interest" description="Disordered" evidence="2">
    <location>
        <begin position="934"/>
        <end position="1305"/>
    </location>
</feature>
<evidence type="ECO:0000256" key="1">
    <source>
        <dbReference type="ARBA" id="ARBA00022656"/>
    </source>
</evidence>
<sequence length="1305" mass="133312">MAASPDFYDKINNKPKVDGDPGPKFIPMYETRPAMNNKDDFYGSEYFFEKIGYAPEQPVIVIGDNYFISELIRRQINQSVGNYFQVKYQVEGAGLVKNLFDNVGDIINEDAFSSLEVGKKLTQEQINSLDKDIVWFVTEQVDGIDVLMPHIYLAQNSLKDIEQGSVTGAAAIHAGGNVDVAATTINNNNAVISAGNNVALTAEHDITSVSNGMVSGIMAGNDILLHSKHGDIANSGSQMTSGNDIALIADEGNVDIIASVGISNESKQQIGSYADDLTAGNNINIVAKEINITAVDLNAGDSADSEIVLKSTEGNVSFNDVHEVSSSYNSTLEDLGFLSHRMTETTTVDAEAKSAGVNTGGKLTIDAKKDAIFHGGEYNSGSGSIKAGNDIITTTSQDHHMKETNVTESSFVIGFSSNTPGTGKNQVSYSTLDGSSAHNSDDYESAGSHSELTNKGSKRAGAAPTAAAGSFQAGLKTTTSTTKDSVATNKNAAFNFTNDAELEAKNTLDIGGMDLSVGESGTADLSAENIVSTKYNDTHKHDESYSETFVGIKGEVHSSVVDAANKYEALGKKAEQQDMSVNAGLTTAQVAGDASNLLLNDAVGSSVSIGWSQTKEEISSVATQENINHIRGGTINLSSNKDTALKGVDINANEMTVNTGGDFSLTAAESTFSEATTSSTHTAGVSSGGGVGLTGAGAGISIDYSGSNSRSNSDSVSYTNSSITANNVTVNSGNDMTLKGANINAGQADVNVAGNLSIQSVQDSSKSTASSENWGVSVGVAISTSGVLPTASAHGGGGSEAHLNDTVAQQSGIHTSGELNVETGGDVNLTGSHLISDSQTGSVTAEGAVNVTEITDVIDSSGTYGGGGGGMSYKGTPMANGYVDILDTIYHEEVQHGTINLDIKKGEVNGKLNTDAGQISTVTEDKKEAGNNISFTVGKINKPGSKKKKNKPAATDDGGHSIAAPAPSKPGDSTSMTDGGHSTVIPAPVQPGHSHSVTDGGHSTTKPAPSKPVQPTVVTSKPPSGHAKTENVTNNGPMGTGPLPAKPAPSKPVQPTVVTSKPPSGHAKTENVTNNGPMGTGPLPAKPTQPKKGQPGKTWPTVEIPKPVITSPGSSSGMGGFTGQGSVKPTANRPGSGTHTEATRTDQHNSAGNAAPMTAKKWPTVQPPKPITTSAGSSGMGGFTGQGTVKPAANATGGGTPSDVTRTGQQSKTGGVPAAARSAPSQSAGTLGTMPGVAGVFKANPASNTHSPAKTWPTVHPNTTVVSSIGSSGSPGLFNGPGSTKPTANAGIKGEGAFVPAQNQK</sequence>
<organism evidence="3 4">
    <name type="scientific">Mixta hanseatica</name>
    <dbReference type="NCBI Taxonomy" id="2872648"/>
    <lineage>
        <taxon>Bacteria</taxon>
        <taxon>Pseudomonadati</taxon>
        <taxon>Pseudomonadota</taxon>
        <taxon>Gammaproteobacteria</taxon>
        <taxon>Enterobacterales</taxon>
        <taxon>Erwiniaceae</taxon>
        <taxon>Mixta</taxon>
    </lineage>
</organism>